<dbReference type="FunFam" id="1.10.510.10:FF:000624">
    <property type="entry name" value="Mitogen-activated protein kinase"/>
    <property type="match status" value="1"/>
</dbReference>
<dbReference type="InterPro" id="IPR000719">
    <property type="entry name" value="Prot_kinase_dom"/>
</dbReference>
<dbReference type="Gene3D" id="3.30.200.20">
    <property type="entry name" value="Phosphorylase Kinase, domain 1"/>
    <property type="match status" value="1"/>
</dbReference>
<organism evidence="8 9">
    <name type="scientific">Caenorhabditis japonica</name>
    <dbReference type="NCBI Taxonomy" id="281687"/>
    <lineage>
        <taxon>Eukaryota</taxon>
        <taxon>Metazoa</taxon>
        <taxon>Ecdysozoa</taxon>
        <taxon>Nematoda</taxon>
        <taxon>Chromadorea</taxon>
        <taxon>Rhabditida</taxon>
        <taxon>Rhabditina</taxon>
        <taxon>Rhabditomorpha</taxon>
        <taxon>Rhabditoidea</taxon>
        <taxon>Rhabditidae</taxon>
        <taxon>Peloderinae</taxon>
        <taxon>Caenorhabditis</taxon>
    </lineage>
</organism>
<reference evidence="8" key="2">
    <citation type="submission" date="2022-06" db="UniProtKB">
        <authorList>
            <consortium name="EnsemblMetazoa"/>
        </authorList>
    </citation>
    <scope>IDENTIFICATION</scope>
    <source>
        <strain evidence="8">DF5081</strain>
    </source>
</reference>
<dbReference type="PROSITE" id="PS50011">
    <property type="entry name" value="PROTEIN_KINASE_DOM"/>
    <property type="match status" value="1"/>
</dbReference>
<dbReference type="Proteomes" id="UP000005237">
    <property type="component" value="Unassembled WGS sequence"/>
</dbReference>
<name>A0A8R1HYC0_CAEJA</name>
<dbReference type="PANTHER" id="PTHR24056">
    <property type="entry name" value="CELL DIVISION PROTEIN KINASE"/>
    <property type="match status" value="1"/>
</dbReference>
<dbReference type="InterPro" id="IPR008271">
    <property type="entry name" value="Ser/Thr_kinase_AS"/>
</dbReference>
<dbReference type="SUPFAM" id="SSF56112">
    <property type="entry name" value="Protein kinase-like (PK-like)"/>
    <property type="match status" value="1"/>
</dbReference>
<dbReference type="PROSITE" id="PS00108">
    <property type="entry name" value="PROTEIN_KINASE_ST"/>
    <property type="match status" value="1"/>
</dbReference>
<dbReference type="GO" id="GO:0005634">
    <property type="term" value="C:nucleus"/>
    <property type="evidence" value="ECO:0007669"/>
    <property type="project" value="TreeGrafter"/>
</dbReference>
<dbReference type="Gene3D" id="1.10.510.10">
    <property type="entry name" value="Transferase(Phosphotransferase) domain 1"/>
    <property type="match status" value="1"/>
</dbReference>
<feature type="domain" description="Protein kinase" evidence="7">
    <location>
        <begin position="7"/>
        <end position="298"/>
    </location>
</feature>
<evidence type="ECO:0000256" key="6">
    <source>
        <dbReference type="ARBA" id="ARBA00022840"/>
    </source>
</evidence>
<evidence type="ECO:0000313" key="9">
    <source>
        <dbReference type="Proteomes" id="UP000005237"/>
    </source>
</evidence>
<dbReference type="EnsemblMetazoa" id="CJA10673b.1">
    <property type="protein sequence ID" value="CJA10673b.1"/>
    <property type="gene ID" value="WBGene00129877"/>
</dbReference>
<dbReference type="InterPro" id="IPR050108">
    <property type="entry name" value="CDK"/>
</dbReference>
<reference evidence="9" key="1">
    <citation type="submission" date="2010-08" db="EMBL/GenBank/DDBJ databases">
        <authorList>
            <consortium name="Caenorhabditis japonica Sequencing Consortium"/>
            <person name="Wilson R.K."/>
        </authorList>
    </citation>
    <scope>NUCLEOTIDE SEQUENCE [LARGE SCALE GENOMIC DNA]</scope>
    <source>
        <strain evidence="9">DF5081</strain>
    </source>
</reference>
<keyword evidence="2" id="KW-0723">Serine/threonine-protein kinase</keyword>
<evidence type="ECO:0000256" key="2">
    <source>
        <dbReference type="ARBA" id="ARBA00022527"/>
    </source>
</evidence>
<keyword evidence="5" id="KW-0418">Kinase</keyword>
<dbReference type="SMART" id="SM00220">
    <property type="entry name" value="S_TKc"/>
    <property type="match status" value="1"/>
</dbReference>
<protein>
    <submittedName>
        <fullName evidence="8">Protein kinase domain-containing protein</fullName>
    </submittedName>
</protein>
<comment type="similarity">
    <text evidence="1">Belongs to the protein kinase superfamily. CMGC Ser/Thr protein kinase family. CDC2/CDKX subfamily.</text>
</comment>
<keyword evidence="4" id="KW-0547">Nucleotide-binding</keyword>
<dbReference type="GO" id="GO:0004674">
    <property type="term" value="F:protein serine/threonine kinase activity"/>
    <property type="evidence" value="ECO:0007669"/>
    <property type="project" value="UniProtKB-KW"/>
</dbReference>
<keyword evidence="6" id="KW-0067">ATP-binding</keyword>
<dbReference type="InterPro" id="IPR011009">
    <property type="entry name" value="Kinase-like_dom_sf"/>
</dbReference>
<accession>A0A8R1HYC0</accession>
<dbReference type="Pfam" id="PF00069">
    <property type="entry name" value="Pkinase"/>
    <property type="match status" value="1"/>
</dbReference>
<dbReference type="PANTHER" id="PTHR24056:SF469">
    <property type="entry name" value="PROTEIN KINASE DOMAIN-CONTAINING PROTEIN"/>
    <property type="match status" value="1"/>
</dbReference>
<keyword evidence="9" id="KW-1185">Reference proteome</keyword>
<evidence type="ECO:0000313" key="8">
    <source>
        <dbReference type="EnsemblMetazoa" id="CJA10673b.1"/>
    </source>
</evidence>
<keyword evidence="3" id="KW-0808">Transferase</keyword>
<dbReference type="AlphaFoldDB" id="A0A8R1HYC0"/>
<evidence type="ECO:0000256" key="1">
    <source>
        <dbReference type="ARBA" id="ARBA00006485"/>
    </source>
</evidence>
<sequence>MPSSDRYETLQVAGRGAFGLVVIARDNFTKQRVAIKRIIVPNVSKLHLVLKYLDCFATADILSIVTEEVPYTLADVIKDTLKPKGENLNRWFYTQILSGIAYIHSKDIMHRDMKPENILITLRNIVKIADFGQACIYRKEVPDEEYELDVGTRWYRAPELLFGSQKYKPSVDVWAIGCILAEMGRSELEQISIIFGVLGTPSSENWPAWKTMPDAQKLLFFPKEPTNDWADLLRCKEISAEFENFILLHLQYGSRPAASVLLMHSWIRKGTLVEPKYRISRRNTERKRDALPPIHPFFF</sequence>
<evidence type="ECO:0000256" key="5">
    <source>
        <dbReference type="ARBA" id="ARBA00022777"/>
    </source>
</evidence>
<evidence type="ECO:0000259" key="7">
    <source>
        <dbReference type="PROSITE" id="PS50011"/>
    </source>
</evidence>
<proteinExistence type="inferred from homology"/>
<dbReference type="GO" id="GO:0005524">
    <property type="term" value="F:ATP binding"/>
    <property type="evidence" value="ECO:0007669"/>
    <property type="project" value="UniProtKB-KW"/>
</dbReference>
<evidence type="ECO:0000256" key="4">
    <source>
        <dbReference type="ARBA" id="ARBA00022741"/>
    </source>
</evidence>
<evidence type="ECO:0000256" key="3">
    <source>
        <dbReference type="ARBA" id="ARBA00022679"/>
    </source>
</evidence>